<evidence type="ECO:0000256" key="3">
    <source>
        <dbReference type="ARBA" id="ARBA00022448"/>
    </source>
</evidence>
<dbReference type="PANTHER" id="PTHR10332:SF10">
    <property type="entry name" value="EQUILIBRATIVE NUCLEOSIDE TRANSPORTER 4"/>
    <property type="match status" value="1"/>
</dbReference>
<dbReference type="PANTHER" id="PTHR10332">
    <property type="entry name" value="EQUILIBRATIVE NUCLEOSIDE TRANSPORTER"/>
    <property type="match status" value="1"/>
</dbReference>
<dbReference type="EMBL" id="PSQE01000003">
    <property type="protein sequence ID" value="RHN67535.1"/>
    <property type="molecule type" value="Genomic_DNA"/>
</dbReference>
<feature type="transmembrane region" description="Helical" evidence="7">
    <location>
        <begin position="170"/>
        <end position="188"/>
    </location>
</feature>
<keyword evidence="5 7" id="KW-1133">Transmembrane helix</keyword>
<dbReference type="EMBL" id="CM001219">
    <property type="protein sequence ID" value="KEH34150.1"/>
    <property type="molecule type" value="Genomic_DNA"/>
</dbReference>
<dbReference type="PRINTS" id="PR01130">
    <property type="entry name" value="DERENTRNSPRT"/>
</dbReference>
<reference evidence="8 11" key="2">
    <citation type="journal article" date="2014" name="BMC Genomics">
        <title>An improved genome release (version Mt4.0) for the model legume Medicago truncatula.</title>
        <authorList>
            <person name="Tang H."/>
            <person name="Krishnakumar V."/>
            <person name="Bidwell S."/>
            <person name="Rosen B."/>
            <person name="Chan A."/>
            <person name="Zhou S."/>
            <person name="Gentzbittel L."/>
            <person name="Childs K.L."/>
            <person name="Yandell M."/>
            <person name="Gundlach H."/>
            <person name="Mayer K.F."/>
            <person name="Schwartz D.C."/>
            <person name="Town C.D."/>
        </authorList>
    </citation>
    <scope>GENOME REANNOTATION</scope>
    <source>
        <strain evidence="8">A17</strain>
        <strain evidence="10 11">cv. Jemalong A17</strain>
    </source>
</reference>
<reference evidence="10" key="3">
    <citation type="submission" date="2015-04" db="UniProtKB">
        <authorList>
            <consortium name="EnsemblPlants"/>
        </authorList>
    </citation>
    <scope>IDENTIFICATION</scope>
    <source>
        <strain evidence="10">cv. Jemalong A17</strain>
    </source>
</reference>
<feature type="transmembrane region" description="Helical" evidence="7">
    <location>
        <begin position="102"/>
        <end position="127"/>
    </location>
</feature>
<reference evidence="9" key="4">
    <citation type="journal article" date="2018" name="Nat. Plants">
        <title>Whole-genome landscape of Medicago truncatula symbiotic genes.</title>
        <authorList>
            <person name="Pecrix Y."/>
            <person name="Gamas P."/>
            <person name="Carrere S."/>
        </authorList>
    </citation>
    <scope>NUCLEOTIDE SEQUENCE</scope>
    <source>
        <tissue evidence="9">Leaves</tissue>
    </source>
</reference>
<evidence type="ECO:0000256" key="7">
    <source>
        <dbReference type="SAM" id="Phobius"/>
    </source>
</evidence>
<keyword evidence="11" id="KW-1185">Reference proteome</keyword>
<dbReference type="InterPro" id="IPR002259">
    <property type="entry name" value="Eqnu_transpt"/>
</dbReference>
<evidence type="ECO:0000256" key="5">
    <source>
        <dbReference type="ARBA" id="ARBA00022989"/>
    </source>
</evidence>
<gene>
    <name evidence="10" type="primary">25490765</name>
    <name evidence="8" type="ordered locus">MTR_3g462280</name>
    <name evidence="9" type="ORF">MtrunA17_Chr3g0103741</name>
</gene>
<dbReference type="GO" id="GO:0005886">
    <property type="term" value="C:plasma membrane"/>
    <property type="evidence" value="ECO:0000318"/>
    <property type="project" value="GO_Central"/>
</dbReference>
<keyword evidence="6 7" id="KW-0472">Membrane</keyword>
<feature type="transmembrane region" description="Helical" evidence="7">
    <location>
        <begin position="77"/>
        <end position="96"/>
    </location>
</feature>
<keyword evidence="3" id="KW-0813">Transport</keyword>
<feature type="transmembrane region" description="Helical" evidence="7">
    <location>
        <begin position="365"/>
        <end position="387"/>
    </location>
</feature>
<protein>
    <submittedName>
        <fullName evidence="8 9">Equilibrative nucleoside transporter</fullName>
    </submittedName>
</protein>
<sequence length="423" mass="46456">MVTLQYDNTNVTESTILLLPSDSEASGTKKKVPEDTWNLVYIVYLTLGIGYLFPWNAFITAVDYFSYLYPHASVDRIFALVSSLSSLVGLFLIILNRHKSHAYVRINVGLALFVVSLVIVPLLDVVYVKGTVGLYNGFYVTVAAVVVSGVANALVQGSILGSAGELPERYTQAVIVGSAASGVLVAFLRIFTKAVYTQDASGLQKSANLYFSVSIVIMFICMVLYNLAHKLPIMKYYDELKNQAVAVENDNGPLTGSVWRSTVWNTMGTIKWYGFGIMLIYVVTLAIFPGFITEDVHSQHLKDWYPILLVTGYNVFDLVGKSLTAVYLLENAKIAVGCCISRLLFFPFFLGCLHGPKFFRTEIPVTVLTCVLGLTNGYLTSVMMILSPKTVKLQHAETAGIASVLFLAFGLAAGSIISWFWVI</sequence>
<comment type="similarity">
    <text evidence="2">Belongs to the SLC29A/ENT transporter (TC 2.A.57) family.</text>
</comment>
<dbReference type="Proteomes" id="UP000265566">
    <property type="component" value="Chromosome 3"/>
</dbReference>
<dbReference type="Gramene" id="rna15733">
    <property type="protein sequence ID" value="RHN67535.1"/>
    <property type="gene ID" value="gene15733"/>
</dbReference>
<feature type="transmembrane region" description="Helical" evidence="7">
    <location>
        <begin position="304"/>
        <end position="328"/>
    </location>
</feature>
<dbReference type="EnsemblPlants" id="KEH34150">
    <property type="protein sequence ID" value="KEH34150"/>
    <property type="gene ID" value="MTR_3g462280"/>
</dbReference>
<dbReference type="PIRSF" id="PIRSF016379">
    <property type="entry name" value="ENT"/>
    <property type="match status" value="1"/>
</dbReference>
<comment type="subcellular location">
    <subcellularLocation>
        <location evidence="1">Membrane</location>
        <topology evidence="1">Multi-pass membrane protein</topology>
    </subcellularLocation>
</comment>
<feature type="transmembrane region" description="Helical" evidence="7">
    <location>
        <begin position="41"/>
        <end position="65"/>
    </location>
</feature>
<dbReference type="Proteomes" id="UP000002051">
    <property type="component" value="Chromosome 3"/>
</dbReference>
<feature type="transmembrane region" description="Helical" evidence="7">
    <location>
        <begin position="399"/>
        <end position="422"/>
    </location>
</feature>
<dbReference type="OrthoDB" id="1856718at2759"/>
<evidence type="ECO:0000313" key="10">
    <source>
        <dbReference type="EnsemblPlants" id="KEH34150"/>
    </source>
</evidence>
<feature type="transmembrane region" description="Helical" evidence="7">
    <location>
        <begin position="334"/>
        <end position="353"/>
    </location>
</feature>
<name>A0A072V7J4_MEDTR</name>
<dbReference type="Pfam" id="PF01733">
    <property type="entry name" value="Nucleoside_tran"/>
    <property type="match status" value="1"/>
</dbReference>
<evidence type="ECO:0000313" key="8">
    <source>
        <dbReference type="EMBL" id="KEH34150.1"/>
    </source>
</evidence>
<evidence type="ECO:0000313" key="11">
    <source>
        <dbReference type="Proteomes" id="UP000002051"/>
    </source>
</evidence>
<feature type="transmembrane region" description="Helical" evidence="7">
    <location>
        <begin position="209"/>
        <end position="228"/>
    </location>
</feature>
<evidence type="ECO:0000313" key="9">
    <source>
        <dbReference type="EMBL" id="RHN67535.1"/>
    </source>
</evidence>
<keyword evidence="4 7" id="KW-0812">Transmembrane</keyword>
<feature type="transmembrane region" description="Helical" evidence="7">
    <location>
        <begin position="272"/>
        <end position="292"/>
    </location>
</feature>
<feature type="transmembrane region" description="Helical" evidence="7">
    <location>
        <begin position="134"/>
        <end position="155"/>
    </location>
</feature>
<accession>A0A072V7J4</accession>
<evidence type="ECO:0000256" key="6">
    <source>
        <dbReference type="ARBA" id="ARBA00023136"/>
    </source>
</evidence>
<evidence type="ECO:0000256" key="2">
    <source>
        <dbReference type="ARBA" id="ARBA00007965"/>
    </source>
</evidence>
<evidence type="ECO:0000256" key="4">
    <source>
        <dbReference type="ARBA" id="ARBA00022692"/>
    </source>
</evidence>
<proteinExistence type="inferred from homology"/>
<dbReference type="KEGG" id="mtr:25490765"/>
<dbReference type="HOGENOM" id="CLU_021611_5_0_1"/>
<dbReference type="GO" id="GO:0005337">
    <property type="term" value="F:nucleoside transmembrane transporter activity"/>
    <property type="evidence" value="ECO:0000318"/>
    <property type="project" value="GO_Central"/>
</dbReference>
<reference evidence="8 11" key="1">
    <citation type="journal article" date="2011" name="Nature">
        <title>The Medicago genome provides insight into the evolution of rhizobial symbioses.</title>
        <authorList>
            <person name="Young N.D."/>
            <person name="Debelle F."/>
            <person name="Oldroyd G.E."/>
            <person name="Geurts R."/>
            <person name="Cannon S.B."/>
            <person name="Udvardi M.K."/>
            <person name="Benedito V.A."/>
            <person name="Mayer K.F."/>
            <person name="Gouzy J."/>
            <person name="Schoof H."/>
            <person name="Van de Peer Y."/>
            <person name="Proost S."/>
            <person name="Cook D.R."/>
            <person name="Meyers B.C."/>
            <person name="Spannagl M."/>
            <person name="Cheung F."/>
            <person name="De Mita S."/>
            <person name="Krishnakumar V."/>
            <person name="Gundlach H."/>
            <person name="Zhou S."/>
            <person name="Mudge J."/>
            <person name="Bharti A.K."/>
            <person name="Murray J.D."/>
            <person name="Naoumkina M.A."/>
            <person name="Rosen B."/>
            <person name="Silverstein K.A."/>
            <person name="Tang H."/>
            <person name="Rombauts S."/>
            <person name="Zhao P.X."/>
            <person name="Zhou P."/>
            <person name="Barbe V."/>
            <person name="Bardou P."/>
            <person name="Bechner M."/>
            <person name="Bellec A."/>
            <person name="Berger A."/>
            <person name="Berges H."/>
            <person name="Bidwell S."/>
            <person name="Bisseling T."/>
            <person name="Choisne N."/>
            <person name="Couloux A."/>
            <person name="Denny R."/>
            <person name="Deshpande S."/>
            <person name="Dai X."/>
            <person name="Doyle J.J."/>
            <person name="Dudez A.M."/>
            <person name="Farmer A.D."/>
            <person name="Fouteau S."/>
            <person name="Franken C."/>
            <person name="Gibelin C."/>
            <person name="Gish J."/>
            <person name="Goldstein S."/>
            <person name="Gonzalez A.J."/>
            <person name="Green P.J."/>
            <person name="Hallab A."/>
            <person name="Hartog M."/>
            <person name="Hua A."/>
            <person name="Humphray S.J."/>
            <person name="Jeong D.H."/>
            <person name="Jing Y."/>
            <person name="Jocker A."/>
            <person name="Kenton S.M."/>
            <person name="Kim D.J."/>
            <person name="Klee K."/>
            <person name="Lai H."/>
            <person name="Lang C."/>
            <person name="Lin S."/>
            <person name="Macmil S.L."/>
            <person name="Magdelenat G."/>
            <person name="Matthews L."/>
            <person name="McCorrison J."/>
            <person name="Monaghan E.L."/>
            <person name="Mun J.H."/>
            <person name="Najar F.Z."/>
            <person name="Nicholson C."/>
            <person name="Noirot C."/>
            <person name="O'Bleness M."/>
            <person name="Paule C.R."/>
            <person name="Poulain J."/>
            <person name="Prion F."/>
            <person name="Qin B."/>
            <person name="Qu C."/>
            <person name="Retzel E.F."/>
            <person name="Riddle C."/>
            <person name="Sallet E."/>
            <person name="Samain S."/>
            <person name="Samson N."/>
            <person name="Sanders I."/>
            <person name="Saurat O."/>
            <person name="Scarpelli C."/>
            <person name="Schiex T."/>
            <person name="Segurens B."/>
            <person name="Severin A.J."/>
            <person name="Sherrier D.J."/>
            <person name="Shi R."/>
            <person name="Sims S."/>
            <person name="Singer S.R."/>
            <person name="Sinharoy S."/>
            <person name="Sterck L."/>
            <person name="Viollet A."/>
            <person name="Wang B.B."/>
            <person name="Wang K."/>
            <person name="Wang M."/>
            <person name="Wang X."/>
            <person name="Warfsmann J."/>
            <person name="Weissenbach J."/>
            <person name="White D.D."/>
            <person name="White J.D."/>
            <person name="Wiley G.B."/>
            <person name="Wincker P."/>
            <person name="Xing Y."/>
            <person name="Yang L."/>
            <person name="Yao Z."/>
            <person name="Ying F."/>
            <person name="Zhai J."/>
            <person name="Zhou L."/>
            <person name="Zuber A."/>
            <person name="Denarie J."/>
            <person name="Dixon R.A."/>
            <person name="May G.D."/>
            <person name="Schwartz D.C."/>
            <person name="Rogers J."/>
            <person name="Quetier F."/>
            <person name="Town C.D."/>
            <person name="Roe B.A."/>
        </authorList>
    </citation>
    <scope>NUCLEOTIDE SEQUENCE [LARGE SCALE GENOMIC DNA]</scope>
    <source>
        <strain evidence="8">A17</strain>
        <strain evidence="10 11">cv. Jemalong A17</strain>
    </source>
</reference>
<evidence type="ECO:0000256" key="1">
    <source>
        <dbReference type="ARBA" id="ARBA00004141"/>
    </source>
</evidence>
<dbReference type="AlphaFoldDB" id="A0A072V7J4"/>
<organism evidence="8 11">
    <name type="scientific">Medicago truncatula</name>
    <name type="common">Barrel medic</name>
    <name type="synonym">Medicago tribuloides</name>
    <dbReference type="NCBI Taxonomy" id="3880"/>
    <lineage>
        <taxon>Eukaryota</taxon>
        <taxon>Viridiplantae</taxon>
        <taxon>Streptophyta</taxon>
        <taxon>Embryophyta</taxon>
        <taxon>Tracheophyta</taxon>
        <taxon>Spermatophyta</taxon>
        <taxon>Magnoliopsida</taxon>
        <taxon>eudicotyledons</taxon>
        <taxon>Gunneridae</taxon>
        <taxon>Pentapetalae</taxon>
        <taxon>rosids</taxon>
        <taxon>fabids</taxon>
        <taxon>Fabales</taxon>
        <taxon>Fabaceae</taxon>
        <taxon>Papilionoideae</taxon>
        <taxon>50 kb inversion clade</taxon>
        <taxon>NPAAA clade</taxon>
        <taxon>Hologalegina</taxon>
        <taxon>IRL clade</taxon>
        <taxon>Trifolieae</taxon>
        <taxon>Medicago</taxon>
    </lineage>
</organism>